<dbReference type="EMBL" id="HBKR01017036">
    <property type="protein sequence ID" value="CAE2305317.1"/>
    <property type="molecule type" value="Transcribed_RNA"/>
</dbReference>
<dbReference type="AlphaFoldDB" id="A0A7S4KUF2"/>
<dbReference type="InterPro" id="IPR032675">
    <property type="entry name" value="LRR_dom_sf"/>
</dbReference>
<protein>
    <submittedName>
        <fullName evidence="1">Uncharacterized protein</fullName>
    </submittedName>
</protein>
<name>A0A7S4KUF2_9EUKA</name>
<sequence>MESVNIYSNKFEGSLHLESLPECIEEFDAGKNNFSGTVNLHNLPRPLCKFGISENRLEGSVCITQVPPKIRKIDVQENFFETDVIVINEFPPTLFRFGIAEKGRFSFVDQNGNPHSNVPSFVQ</sequence>
<dbReference type="Gene3D" id="3.80.10.10">
    <property type="entry name" value="Ribonuclease Inhibitor"/>
    <property type="match status" value="1"/>
</dbReference>
<evidence type="ECO:0000313" key="1">
    <source>
        <dbReference type="EMBL" id="CAE2305317.1"/>
    </source>
</evidence>
<reference evidence="1" key="1">
    <citation type="submission" date="2021-01" db="EMBL/GenBank/DDBJ databases">
        <authorList>
            <person name="Corre E."/>
            <person name="Pelletier E."/>
            <person name="Niang G."/>
            <person name="Scheremetjew M."/>
            <person name="Finn R."/>
            <person name="Kale V."/>
            <person name="Holt S."/>
            <person name="Cochrane G."/>
            <person name="Meng A."/>
            <person name="Brown T."/>
            <person name="Cohen L."/>
        </authorList>
    </citation>
    <scope>NUCLEOTIDE SEQUENCE</scope>
    <source>
        <strain evidence="1">SoJaBio B1-5/56/2</strain>
    </source>
</reference>
<proteinExistence type="predicted"/>
<accession>A0A7S4KUF2</accession>
<organism evidence="1">
    <name type="scientific">Paramoeba aestuarina</name>
    <dbReference type="NCBI Taxonomy" id="180227"/>
    <lineage>
        <taxon>Eukaryota</taxon>
        <taxon>Amoebozoa</taxon>
        <taxon>Discosea</taxon>
        <taxon>Flabellinia</taxon>
        <taxon>Dactylopodida</taxon>
        <taxon>Paramoebidae</taxon>
        <taxon>Paramoeba</taxon>
    </lineage>
</organism>
<gene>
    <name evidence="1" type="ORF">NAES01612_LOCUS11292</name>
</gene>